<dbReference type="InterPro" id="IPR016186">
    <property type="entry name" value="C-type_lectin-like/link_sf"/>
</dbReference>
<keyword evidence="3" id="KW-0812">Transmembrane</keyword>
<sequence length="341" mass="36990">MSISLDSITFPSISGIDDNSGMPVTASPANASLVGSATTVAPTETAATTTTATPATATTATPATATTATPATATANKNAPSFEQINGAIPLALVVIVIILIAYYVLFASLGNDTSTSETSAGTSKLIEILLWGLFIMLILFNGMAYIFNIDVIASVKNIFSPVTNIDIKIKEKGSGTDAVPSSLERKKQVFHVSDNKYNYQDAKAICSAYDGRLATYNELNQAYNDGADWCGYGWSDNQMALFPTQEEKWNKLQTIDGHHHDCGRPGINGGFIDNPNVHFGVNCYGYKPDITSKEAEQMSNQQLYPKNKKEIMFDKKVDYWRTKLSDIMISPFNSDNWSII</sequence>
<evidence type="ECO:0000259" key="4">
    <source>
        <dbReference type="PROSITE" id="PS50963"/>
    </source>
</evidence>
<dbReference type="InterPro" id="IPR016187">
    <property type="entry name" value="CTDL_fold"/>
</dbReference>
<protein>
    <recommendedName>
        <fullName evidence="4">Link domain-containing protein</fullName>
    </recommendedName>
</protein>
<keyword evidence="3" id="KW-1133">Transmembrane helix</keyword>
<keyword evidence="1" id="KW-1015">Disulfide bond</keyword>
<dbReference type="GO" id="GO:0007155">
    <property type="term" value="P:cell adhesion"/>
    <property type="evidence" value="ECO:0007669"/>
    <property type="project" value="InterPro"/>
</dbReference>
<dbReference type="SMART" id="SM00445">
    <property type="entry name" value="LINK"/>
    <property type="match status" value="1"/>
</dbReference>
<reference evidence="5" key="1">
    <citation type="journal article" date="2020" name="Nature">
        <title>Giant virus diversity and host interactions through global metagenomics.</title>
        <authorList>
            <person name="Schulz F."/>
            <person name="Roux S."/>
            <person name="Paez-Espino D."/>
            <person name="Jungbluth S."/>
            <person name="Walsh D.A."/>
            <person name="Denef V.J."/>
            <person name="McMahon K.D."/>
            <person name="Konstantinidis K.T."/>
            <person name="Eloe-Fadrosh E.A."/>
            <person name="Kyrpides N.C."/>
            <person name="Woyke T."/>
        </authorList>
    </citation>
    <scope>NUCLEOTIDE SEQUENCE</scope>
    <source>
        <strain evidence="5">GVMAG-M-3300023184-89</strain>
    </source>
</reference>
<evidence type="ECO:0000256" key="3">
    <source>
        <dbReference type="SAM" id="Phobius"/>
    </source>
</evidence>
<proteinExistence type="predicted"/>
<name>A0A6C0IHD9_9ZZZZ</name>
<dbReference type="InterPro" id="IPR000538">
    <property type="entry name" value="Link_dom"/>
</dbReference>
<evidence type="ECO:0000256" key="2">
    <source>
        <dbReference type="SAM" id="MobiDB-lite"/>
    </source>
</evidence>
<dbReference type="Gene3D" id="3.10.100.10">
    <property type="entry name" value="Mannose-Binding Protein A, subunit A"/>
    <property type="match status" value="1"/>
</dbReference>
<feature type="transmembrane region" description="Helical" evidence="3">
    <location>
        <begin position="87"/>
        <end position="109"/>
    </location>
</feature>
<dbReference type="AlphaFoldDB" id="A0A6C0IHD9"/>
<dbReference type="GO" id="GO:0005540">
    <property type="term" value="F:hyaluronic acid binding"/>
    <property type="evidence" value="ECO:0007669"/>
    <property type="project" value="InterPro"/>
</dbReference>
<dbReference type="Pfam" id="PF00193">
    <property type="entry name" value="Xlink"/>
    <property type="match status" value="1"/>
</dbReference>
<dbReference type="EMBL" id="MN740193">
    <property type="protein sequence ID" value="QHT92618.1"/>
    <property type="molecule type" value="Genomic_DNA"/>
</dbReference>
<accession>A0A6C0IHD9</accession>
<feature type="domain" description="Link" evidence="4">
    <location>
        <begin position="189"/>
        <end position="286"/>
    </location>
</feature>
<feature type="transmembrane region" description="Helical" evidence="3">
    <location>
        <begin position="129"/>
        <end position="148"/>
    </location>
</feature>
<keyword evidence="3" id="KW-0472">Membrane</keyword>
<evidence type="ECO:0000313" key="5">
    <source>
        <dbReference type="EMBL" id="QHT92618.1"/>
    </source>
</evidence>
<dbReference type="PROSITE" id="PS50963">
    <property type="entry name" value="LINK_2"/>
    <property type="match status" value="1"/>
</dbReference>
<dbReference type="SUPFAM" id="SSF56436">
    <property type="entry name" value="C-type lectin-like"/>
    <property type="match status" value="1"/>
</dbReference>
<organism evidence="5">
    <name type="scientific">viral metagenome</name>
    <dbReference type="NCBI Taxonomy" id="1070528"/>
    <lineage>
        <taxon>unclassified sequences</taxon>
        <taxon>metagenomes</taxon>
        <taxon>organismal metagenomes</taxon>
    </lineage>
</organism>
<feature type="region of interest" description="Disordered" evidence="2">
    <location>
        <begin position="44"/>
        <end position="65"/>
    </location>
</feature>
<evidence type="ECO:0000256" key="1">
    <source>
        <dbReference type="ARBA" id="ARBA00023157"/>
    </source>
</evidence>